<evidence type="ECO:0000313" key="2">
    <source>
        <dbReference type="Proteomes" id="UP000268014"/>
    </source>
</evidence>
<dbReference type="EMBL" id="UZAF01017251">
    <property type="protein sequence ID" value="VDO39650.1"/>
    <property type="molecule type" value="Genomic_DNA"/>
</dbReference>
<dbReference type="AlphaFoldDB" id="A0A0N4WHB7"/>
<evidence type="ECO:0000313" key="1">
    <source>
        <dbReference type="EMBL" id="VDO39650.1"/>
    </source>
</evidence>
<dbReference type="WBParaSite" id="HPLM_0001027101-mRNA-1">
    <property type="protein sequence ID" value="HPLM_0001027101-mRNA-1"/>
    <property type="gene ID" value="HPLM_0001027101"/>
</dbReference>
<organism evidence="3">
    <name type="scientific">Haemonchus placei</name>
    <name type="common">Barber's pole worm</name>
    <dbReference type="NCBI Taxonomy" id="6290"/>
    <lineage>
        <taxon>Eukaryota</taxon>
        <taxon>Metazoa</taxon>
        <taxon>Ecdysozoa</taxon>
        <taxon>Nematoda</taxon>
        <taxon>Chromadorea</taxon>
        <taxon>Rhabditida</taxon>
        <taxon>Rhabditina</taxon>
        <taxon>Rhabditomorpha</taxon>
        <taxon>Strongyloidea</taxon>
        <taxon>Trichostrongylidae</taxon>
        <taxon>Haemonchus</taxon>
    </lineage>
</organism>
<evidence type="ECO:0000313" key="3">
    <source>
        <dbReference type="WBParaSite" id="HPLM_0001027101-mRNA-1"/>
    </source>
</evidence>
<proteinExistence type="predicted"/>
<reference evidence="1 2" key="2">
    <citation type="submission" date="2018-11" db="EMBL/GenBank/DDBJ databases">
        <authorList>
            <consortium name="Pathogen Informatics"/>
        </authorList>
    </citation>
    <scope>NUCLEOTIDE SEQUENCE [LARGE SCALE GENOMIC DNA]</scope>
    <source>
        <strain evidence="1 2">MHpl1</strain>
    </source>
</reference>
<accession>A0A0N4WHB7</accession>
<keyword evidence="2" id="KW-1185">Reference proteome</keyword>
<protein>
    <submittedName>
        <fullName evidence="3">TIR domain-containing protein</fullName>
    </submittedName>
</protein>
<dbReference type="Proteomes" id="UP000268014">
    <property type="component" value="Unassembled WGS sequence"/>
</dbReference>
<gene>
    <name evidence="1" type="ORF">HPLM_LOCUS10263</name>
</gene>
<reference evidence="3" key="1">
    <citation type="submission" date="2017-02" db="UniProtKB">
        <authorList>
            <consortium name="WormBaseParasite"/>
        </authorList>
    </citation>
    <scope>IDENTIFICATION</scope>
</reference>
<sequence length="155" mass="17239">MCVLTRFSDSRQVYHYDAENYNFELLGSLDSCLIGKLSCLTGKLSFGYFIGILARMDIFPRRFELCLKNVARWADYCFCILPGIDDSPPLNSVLADKMLECSAFEVNVVLIFAPLSEHDIAAADTGLRSASAHMVIIKSADELEWALFGSALEPL</sequence>
<name>A0A0N4WHB7_HAEPC</name>